<evidence type="ECO:0000256" key="1">
    <source>
        <dbReference type="SAM" id="Phobius"/>
    </source>
</evidence>
<dbReference type="Proteomes" id="UP000294547">
    <property type="component" value="Unassembled WGS sequence"/>
</dbReference>
<dbReference type="AlphaFoldDB" id="A0A4R6R8J6"/>
<keyword evidence="3" id="KW-1185">Reference proteome</keyword>
<comment type="caution">
    <text evidence="2">The sequence shown here is derived from an EMBL/GenBank/DDBJ whole genome shotgun (WGS) entry which is preliminary data.</text>
</comment>
<dbReference type="Gene3D" id="3.30.530.20">
    <property type="match status" value="1"/>
</dbReference>
<dbReference type="PANTHER" id="PTHR38588:SF1">
    <property type="entry name" value="BLL0334 PROTEIN"/>
    <property type="match status" value="1"/>
</dbReference>
<evidence type="ECO:0008006" key="4">
    <source>
        <dbReference type="Google" id="ProtNLM"/>
    </source>
</evidence>
<dbReference type="OrthoDB" id="9787428at2"/>
<sequence length="231" mass="23427">MDMTGEYRIPAPRQTVWAALNDPETLKACIPGCESLETTGDEMTATVVAKIGPVKAKFSGKVRFENVDAPNGYSIVGEGQGGVAGFAKGGADVKLTEDGDGTLLAYTAKAQVGGKLAQLGSRLIDGTAKMMADQFFSAFTEKVGAAAAAAAPEAAASAPAAVDPGPVALEGGEVAAKEDALERVVHAAEAAERKVEERVEAAAVKAGPSGPMLWGLVALAVVVVVFLVATL</sequence>
<keyword evidence="1" id="KW-1133">Transmembrane helix</keyword>
<dbReference type="InterPro" id="IPR010419">
    <property type="entry name" value="CO_DH_gsu"/>
</dbReference>
<dbReference type="SUPFAM" id="SSF55961">
    <property type="entry name" value="Bet v1-like"/>
    <property type="match status" value="1"/>
</dbReference>
<gene>
    <name evidence="2" type="ORF">EDD54_3618</name>
</gene>
<organism evidence="2 3">
    <name type="scientific">Oharaeibacter diazotrophicus</name>
    <dbReference type="NCBI Taxonomy" id="1920512"/>
    <lineage>
        <taxon>Bacteria</taxon>
        <taxon>Pseudomonadati</taxon>
        <taxon>Pseudomonadota</taxon>
        <taxon>Alphaproteobacteria</taxon>
        <taxon>Hyphomicrobiales</taxon>
        <taxon>Pleomorphomonadaceae</taxon>
        <taxon>Oharaeibacter</taxon>
    </lineage>
</organism>
<keyword evidence="1" id="KW-0472">Membrane</keyword>
<name>A0A4R6R8J6_9HYPH</name>
<reference evidence="2 3" key="1">
    <citation type="submission" date="2019-03" db="EMBL/GenBank/DDBJ databases">
        <title>Genomic Encyclopedia of Type Strains, Phase IV (KMG-IV): sequencing the most valuable type-strain genomes for metagenomic binning, comparative biology and taxonomic classification.</title>
        <authorList>
            <person name="Goeker M."/>
        </authorList>
    </citation>
    <scope>NUCLEOTIDE SEQUENCE [LARGE SCALE GENOMIC DNA]</scope>
    <source>
        <strain evidence="2 3">DSM 102969</strain>
    </source>
</reference>
<dbReference type="InterPro" id="IPR023393">
    <property type="entry name" value="START-like_dom_sf"/>
</dbReference>
<dbReference type="CDD" id="cd05018">
    <property type="entry name" value="CoxG"/>
    <property type="match status" value="1"/>
</dbReference>
<dbReference type="Pfam" id="PF06240">
    <property type="entry name" value="COXG"/>
    <property type="match status" value="1"/>
</dbReference>
<dbReference type="PANTHER" id="PTHR38588">
    <property type="entry name" value="BLL0334 PROTEIN"/>
    <property type="match status" value="1"/>
</dbReference>
<dbReference type="EMBL" id="SNXY01000010">
    <property type="protein sequence ID" value="TDP82351.1"/>
    <property type="molecule type" value="Genomic_DNA"/>
</dbReference>
<dbReference type="RefSeq" id="WP_126539500.1">
    <property type="nucleotide sequence ID" value="NZ_BSPM01000007.1"/>
</dbReference>
<feature type="transmembrane region" description="Helical" evidence="1">
    <location>
        <begin position="212"/>
        <end position="230"/>
    </location>
</feature>
<protein>
    <recommendedName>
        <fullName evidence="4">Carbon monoxide dehydrogenase subunit G</fullName>
    </recommendedName>
</protein>
<proteinExistence type="predicted"/>
<evidence type="ECO:0000313" key="3">
    <source>
        <dbReference type="Proteomes" id="UP000294547"/>
    </source>
</evidence>
<keyword evidence="1" id="KW-0812">Transmembrane</keyword>
<evidence type="ECO:0000313" key="2">
    <source>
        <dbReference type="EMBL" id="TDP82351.1"/>
    </source>
</evidence>
<accession>A0A4R6R8J6</accession>